<dbReference type="PROSITE" id="PS50111">
    <property type="entry name" value="CHEMOTAXIS_TRANSDUC_2"/>
    <property type="match status" value="1"/>
</dbReference>
<dbReference type="InterPro" id="IPR004090">
    <property type="entry name" value="Chemotax_Me-accpt_rcpt"/>
</dbReference>
<dbReference type="RefSeq" id="WP_279401139.1">
    <property type="nucleotide sequence ID" value="NZ_CP063361.1"/>
</dbReference>
<evidence type="ECO:0000256" key="4">
    <source>
        <dbReference type="SAM" id="Phobius"/>
    </source>
</evidence>
<dbReference type="Proteomes" id="UP000831532">
    <property type="component" value="Chromosome"/>
</dbReference>
<evidence type="ECO:0000259" key="5">
    <source>
        <dbReference type="PROSITE" id="PS50111"/>
    </source>
</evidence>
<keyword evidence="4" id="KW-1133">Transmembrane helix</keyword>
<sequence length="560" mass="58563">MKTPRYNIGVRLGSGFALLLAMMLALAVTGINSLGAVQARLHSISDDHMRHMEMLHRMSDSVHIVARVSRTMALLHEKAAMEHEAGKISAARARYDTAFAAYAKGADSAAEKRFVERLHMIQASTRPLNNEVLTLARAGRQAEATALLLTRSGPLTQDWQNLIAGHIAEQHKAAEADVAEATLSYQHAYAFIVALSVLALVCGAVLAWRVTRSITVPVRAAMRVAQTVAAGDLSSVIDGHEGDETGRLMLALREMNDSLANIVGQVRAGTDSIATASSEIASGNLDLSSRTEQQASALEETASSMEEMTLTTRQSAENARQASVLAASASSVAQHGGAVVARVVETMHGINEASRKIVDIIAVIDGIAFQTNILALNAAVEAARAGEQGRGFAVVASEVRNLAQRSALAAKDIKVLIGDSVRQVDTGARLVGDAGGTMAEMVASVRRVTDIMVEISAASAEQEAGIEQINQAISEIDTVTQQNAALVEEAAAAAAALQMQSAGLACLVGRFTLAGASASASAPVRSASVATPAPVRRAEAPRVTPRPLLVANGLTRPSGC</sequence>
<dbReference type="Pfam" id="PF00015">
    <property type="entry name" value="MCPsignal"/>
    <property type="match status" value="1"/>
</dbReference>
<keyword evidence="4" id="KW-0472">Membrane</keyword>
<dbReference type="PANTHER" id="PTHR43531">
    <property type="entry name" value="PROTEIN ICFG"/>
    <property type="match status" value="1"/>
</dbReference>
<dbReference type="SMART" id="SM00304">
    <property type="entry name" value="HAMP"/>
    <property type="match status" value="1"/>
</dbReference>
<comment type="similarity">
    <text evidence="2">Belongs to the methyl-accepting chemotaxis (MCP) protein family.</text>
</comment>
<gene>
    <name evidence="7" type="ORF">INH39_04835</name>
</gene>
<reference evidence="7 8" key="1">
    <citation type="submission" date="2020-10" db="EMBL/GenBank/DDBJ databases">
        <title>Genome analysis of Massilia species.</title>
        <authorList>
            <person name="Jung D.-H."/>
        </authorList>
    </citation>
    <scope>NUCLEOTIDE SEQUENCE [LARGE SCALE GENOMIC DNA]</scope>
    <source>
        <strain evidence="8">sipir</strain>
    </source>
</reference>
<keyword evidence="3" id="KW-0807">Transducer</keyword>
<evidence type="ECO:0000256" key="1">
    <source>
        <dbReference type="ARBA" id="ARBA00022481"/>
    </source>
</evidence>
<dbReference type="Pfam" id="PF12729">
    <property type="entry name" value="4HB_MCP_1"/>
    <property type="match status" value="1"/>
</dbReference>
<feature type="transmembrane region" description="Helical" evidence="4">
    <location>
        <begin position="188"/>
        <end position="208"/>
    </location>
</feature>
<dbReference type="InterPro" id="IPR047347">
    <property type="entry name" value="YvaQ-like_sensor"/>
</dbReference>
<accession>A0ABY4AES0</accession>
<dbReference type="SMART" id="SM00283">
    <property type="entry name" value="MA"/>
    <property type="match status" value="1"/>
</dbReference>
<evidence type="ECO:0000259" key="6">
    <source>
        <dbReference type="PROSITE" id="PS50885"/>
    </source>
</evidence>
<evidence type="ECO:0000313" key="7">
    <source>
        <dbReference type="EMBL" id="UOD31058.1"/>
    </source>
</evidence>
<evidence type="ECO:0000313" key="8">
    <source>
        <dbReference type="Proteomes" id="UP000831532"/>
    </source>
</evidence>
<feature type="domain" description="Methyl-accepting transducer" evidence="5">
    <location>
        <begin position="269"/>
        <end position="498"/>
    </location>
</feature>
<keyword evidence="8" id="KW-1185">Reference proteome</keyword>
<dbReference type="InterPro" id="IPR003660">
    <property type="entry name" value="HAMP_dom"/>
</dbReference>
<proteinExistence type="inferred from homology"/>
<evidence type="ECO:0000256" key="3">
    <source>
        <dbReference type="PROSITE-ProRule" id="PRU00284"/>
    </source>
</evidence>
<keyword evidence="4" id="KW-0812">Transmembrane</keyword>
<dbReference type="EMBL" id="CP063361">
    <property type="protein sequence ID" value="UOD31058.1"/>
    <property type="molecule type" value="Genomic_DNA"/>
</dbReference>
<dbReference type="PANTHER" id="PTHR43531:SF14">
    <property type="entry name" value="METHYL-ACCEPTING CHEMOTAXIS PROTEIN I-RELATED"/>
    <property type="match status" value="1"/>
</dbReference>
<dbReference type="PROSITE" id="PS50885">
    <property type="entry name" value="HAMP"/>
    <property type="match status" value="1"/>
</dbReference>
<dbReference type="CDD" id="cd06225">
    <property type="entry name" value="HAMP"/>
    <property type="match status" value="1"/>
</dbReference>
<organism evidence="7 8">
    <name type="scientific">Massilia violaceinigra</name>
    <dbReference type="NCBI Taxonomy" id="2045208"/>
    <lineage>
        <taxon>Bacteria</taxon>
        <taxon>Pseudomonadati</taxon>
        <taxon>Pseudomonadota</taxon>
        <taxon>Betaproteobacteria</taxon>
        <taxon>Burkholderiales</taxon>
        <taxon>Oxalobacteraceae</taxon>
        <taxon>Telluria group</taxon>
        <taxon>Massilia</taxon>
    </lineage>
</organism>
<feature type="domain" description="HAMP" evidence="6">
    <location>
        <begin position="212"/>
        <end position="264"/>
    </location>
</feature>
<dbReference type="Pfam" id="PF00672">
    <property type="entry name" value="HAMP"/>
    <property type="match status" value="1"/>
</dbReference>
<dbReference type="InterPro" id="IPR004089">
    <property type="entry name" value="MCPsignal_dom"/>
</dbReference>
<dbReference type="SUPFAM" id="SSF58104">
    <property type="entry name" value="Methyl-accepting chemotaxis protein (MCP) signaling domain"/>
    <property type="match status" value="1"/>
</dbReference>
<name>A0ABY4AES0_9BURK</name>
<dbReference type="PRINTS" id="PR00260">
    <property type="entry name" value="CHEMTRNSDUCR"/>
</dbReference>
<dbReference type="InterPro" id="IPR051310">
    <property type="entry name" value="MCP_chemotaxis"/>
</dbReference>
<dbReference type="Gene3D" id="1.10.287.950">
    <property type="entry name" value="Methyl-accepting chemotaxis protein"/>
    <property type="match status" value="1"/>
</dbReference>
<evidence type="ECO:0000256" key="2">
    <source>
        <dbReference type="ARBA" id="ARBA00029447"/>
    </source>
</evidence>
<protein>
    <submittedName>
        <fullName evidence="7">MCP four helix bundle domain-containing protein</fullName>
    </submittedName>
</protein>
<dbReference type="CDD" id="cd19411">
    <property type="entry name" value="MCP2201-like_sensor"/>
    <property type="match status" value="1"/>
</dbReference>
<keyword evidence="1" id="KW-0488">Methylation</keyword>
<dbReference type="CDD" id="cd11386">
    <property type="entry name" value="MCP_signal"/>
    <property type="match status" value="1"/>
</dbReference>
<dbReference type="InterPro" id="IPR024478">
    <property type="entry name" value="HlyB_4HB_MCP"/>
</dbReference>